<keyword evidence="8" id="KW-0282">Flagellum</keyword>
<dbReference type="EMBL" id="JACCBX010000007">
    <property type="protein sequence ID" value="NYE06767.1"/>
    <property type="molecule type" value="Genomic_DNA"/>
</dbReference>
<evidence type="ECO:0000256" key="5">
    <source>
        <dbReference type="ARBA" id="ARBA00023136"/>
    </source>
</evidence>
<evidence type="ECO:0000256" key="3">
    <source>
        <dbReference type="ARBA" id="ARBA00022692"/>
    </source>
</evidence>
<protein>
    <submittedName>
        <fullName evidence="8">Flagellar protein FliO/FliZ</fullName>
    </submittedName>
</protein>
<evidence type="ECO:0000256" key="6">
    <source>
        <dbReference type="SAM" id="Phobius"/>
    </source>
</evidence>
<keyword evidence="5 6" id="KW-0472">Membrane</keyword>
<feature type="chain" id="PRO_5032837203" evidence="7">
    <location>
        <begin position="24"/>
        <end position="187"/>
    </location>
</feature>
<feature type="signal peptide" evidence="7">
    <location>
        <begin position="1"/>
        <end position="23"/>
    </location>
</feature>
<comment type="subcellular location">
    <subcellularLocation>
        <location evidence="1">Cell membrane</location>
    </subcellularLocation>
</comment>
<keyword evidence="3 6" id="KW-0812">Transmembrane</keyword>
<keyword evidence="2" id="KW-1003">Cell membrane</keyword>
<evidence type="ECO:0000256" key="1">
    <source>
        <dbReference type="ARBA" id="ARBA00004236"/>
    </source>
</evidence>
<keyword evidence="8" id="KW-0966">Cell projection</keyword>
<reference evidence="9" key="1">
    <citation type="submission" date="2020-07" db="EMBL/GenBank/DDBJ databases">
        <authorList>
            <person name="Partida-Martinez L."/>
            <person name="Huntemann M."/>
            <person name="Clum A."/>
            <person name="Wang J."/>
            <person name="Palaniappan K."/>
            <person name="Ritter S."/>
            <person name="Chen I.-M."/>
            <person name="Stamatis D."/>
            <person name="Reddy T."/>
            <person name="O'Malley R."/>
            <person name="Daum C."/>
            <person name="Shapiro N."/>
            <person name="Ivanova N."/>
            <person name="Kyrpides N."/>
            <person name="Woyke T."/>
        </authorList>
    </citation>
    <scope>NUCLEOTIDE SEQUENCE [LARGE SCALE GENOMIC DNA]</scope>
    <source>
        <strain evidence="9">AT2.8</strain>
    </source>
</reference>
<keyword evidence="7" id="KW-0732">Signal</keyword>
<comment type="caution">
    <text evidence="8">The sequence shown here is derived from an EMBL/GenBank/DDBJ whole genome shotgun (WGS) entry which is preliminary data.</text>
</comment>
<sequence length="187" mass="21112">MKYLMLLFVMLINLISFQTTIHAEEPKSSAEPSVYDSIHKDEVKTTPASDKEMNSSSSSIFPLFLKFIFSFLLVIGLLFALLRFLSKRSTGSQSNGSIIPLGNHMLGNNRSLQILLIGKTIYIVGVGDTVTLVRTLSEGDEYQHLLKSYENQADTLTPSEFFKDSTQKWSSILQKQIKKIQRENDEV</sequence>
<keyword evidence="8" id="KW-0969">Cilium</keyword>
<evidence type="ECO:0000256" key="7">
    <source>
        <dbReference type="SAM" id="SignalP"/>
    </source>
</evidence>
<evidence type="ECO:0000256" key="2">
    <source>
        <dbReference type="ARBA" id="ARBA00022475"/>
    </source>
</evidence>
<organism evidence="8 9">
    <name type="scientific">Neobacillus niacini</name>
    <dbReference type="NCBI Taxonomy" id="86668"/>
    <lineage>
        <taxon>Bacteria</taxon>
        <taxon>Bacillati</taxon>
        <taxon>Bacillota</taxon>
        <taxon>Bacilli</taxon>
        <taxon>Bacillales</taxon>
        <taxon>Bacillaceae</taxon>
        <taxon>Neobacillus</taxon>
    </lineage>
</organism>
<dbReference type="GO" id="GO:0044781">
    <property type="term" value="P:bacterial-type flagellum organization"/>
    <property type="evidence" value="ECO:0007669"/>
    <property type="project" value="InterPro"/>
</dbReference>
<feature type="transmembrane region" description="Helical" evidence="6">
    <location>
        <begin position="63"/>
        <end position="85"/>
    </location>
</feature>
<reference evidence="9" key="2">
    <citation type="submission" date="2020-08" db="EMBL/GenBank/DDBJ databases">
        <title>The Agave Microbiome: Exploring the role of microbial communities in plant adaptations to desert environments.</title>
        <authorList>
            <person name="Partida-Martinez L.P."/>
        </authorList>
    </citation>
    <scope>NUCLEOTIDE SEQUENCE [LARGE SCALE GENOMIC DNA]</scope>
    <source>
        <strain evidence="9">AT2.8</strain>
    </source>
</reference>
<proteinExistence type="predicted"/>
<evidence type="ECO:0000313" key="8">
    <source>
        <dbReference type="EMBL" id="NYE06767.1"/>
    </source>
</evidence>
<gene>
    <name evidence="8" type="ORF">F4694_003547</name>
</gene>
<keyword evidence="4 6" id="KW-1133">Transmembrane helix</keyword>
<evidence type="ECO:0000313" key="9">
    <source>
        <dbReference type="Proteomes" id="UP000548423"/>
    </source>
</evidence>
<name>A0A852TGM6_9BACI</name>
<dbReference type="AlphaFoldDB" id="A0A852TGM6"/>
<dbReference type="Proteomes" id="UP000548423">
    <property type="component" value="Unassembled WGS sequence"/>
</dbReference>
<evidence type="ECO:0000256" key="4">
    <source>
        <dbReference type="ARBA" id="ARBA00022989"/>
    </source>
</evidence>
<accession>A0A852TGM6</accession>
<dbReference type="GO" id="GO:0016020">
    <property type="term" value="C:membrane"/>
    <property type="evidence" value="ECO:0007669"/>
    <property type="project" value="InterPro"/>
</dbReference>
<dbReference type="Pfam" id="PF04347">
    <property type="entry name" value="FliO"/>
    <property type="match status" value="1"/>
</dbReference>
<dbReference type="InterPro" id="IPR022781">
    <property type="entry name" value="Flagellar_biosynth_FliO"/>
</dbReference>